<dbReference type="Proteomes" id="UP000722485">
    <property type="component" value="Unassembled WGS sequence"/>
</dbReference>
<proteinExistence type="predicted"/>
<dbReference type="PANTHER" id="PTHR42470:SF1">
    <property type="entry name" value="VAST DOMAIN-CONTAINING PROTEIN"/>
    <property type="match status" value="1"/>
</dbReference>
<evidence type="ECO:0000259" key="2">
    <source>
        <dbReference type="Pfam" id="PF25545"/>
    </source>
</evidence>
<protein>
    <recommendedName>
        <fullName evidence="2">DUF7924 domain-containing protein</fullName>
    </recommendedName>
</protein>
<keyword evidence="4" id="KW-1185">Reference proteome</keyword>
<evidence type="ECO:0000256" key="1">
    <source>
        <dbReference type="SAM" id="MobiDB-lite"/>
    </source>
</evidence>
<sequence>MQTRRSRLKPSMALQETLLDAAATASIDIGLPRTRGELHPDLMPRQVKKRQLNVVPEIDPCLAKKARVTQPTAQLTRGEPVEETSVAQLLTEELVSTTLQQPKPTVFNPQFSGIMKGFLNPAKPSLCPESVHAYISKWLESISIDADQDRWCRSDSQHSHSDDESVAEKLTHPAPEIDAITNTDEVITSPPFQLSCPWKDPAEAGSHYSSQVVAHTSSELVAVDAPPTHISIKLEHPLYRIKILGSNGIFMRPRGDKFPGNIAGLLETIRRDRDSPEPSIDQVLHDKDLEELALDETGSNVEEYFRAKILPGSDNILKRCSRLPMERFVPHPASQIKVTTPMPNILYGYRQEAFPEIDSKLISYGNPVAETNAGPIFPFFLAEFKVDDPVGAGSMWAATNECLGGSASCVYMVDRINRLIFGRRADDIQLIDTAAFSVTMNGREARLYVSWKHDLTTIYMQNVRSFLIQEPEQYLEFRKYVRKILEWGRDSRLKMIQKVMVGAQEERGS</sequence>
<dbReference type="AlphaFoldDB" id="A0A9P5H0C0"/>
<gene>
    <name evidence="3" type="ORF">G7Z17_g12735</name>
</gene>
<dbReference type="Pfam" id="PF25545">
    <property type="entry name" value="DUF7924"/>
    <property type="match status" value="1"/>
</dbReference>
<feature type="region of interest" description="Disordered" evidence="1">
    <location>
        <begin position="153"/>
        <end position="173"/>
    </location>
</feature>
<evidence type="ECO:0000313" key="3">
    <source>
        <dbReference type="EMBL" id="KAF7538003.1"/>
    </source>
</evidence>
<feature type="compositionally biased region" description="Basic and acidic residues" evidence="1">
    <location>
        <begin position="153"/>
        <end position="171"/>
    </location>
</feature>
<dbReference type="EMBL" id="JAANBB010000614">
    <property type="protein sequence ID" value="KAF7538003.1"/>
    <property type="molecule type" value="Genomic_DNA"/>
</dbReference>
<name>A0A9P5H0C0_9HYPO</name>
<feature type="domain" description="DUF7924" evidence="2">
    <location>
        <begin position="334"/>
        <end position="499"/>
    </location>
</feature>
<evidence type="ECO:0000313" key="4">
    <source>
        <dbReference type="Proteomes" id="UP000722485"/>
    </source>
</evidence>
<reference evidence="3" key="1">
    <citation type="submission" date="2020-03" db="EMBL/GenBank/DDBJ databases">
        <title>Draft Genome Sequence of Cylindrodendrum hubeiense.</title>
        <authorList>
            <person name="Buettner E."/>
            <person name="Kellner H."/>
        </authorList>
    </citation>
    <scope>NUCLEOTIDE SEQUENCE</scope>
    <source>
        <strain evidence="3">IHI 201604</strain>
    </source>
</reference>
<dbReference type="PANTHER" id="PTHR42470">
    <property type="entry name" value="VAST DOMAIN-CONTAINING PROTEIN"/>
    <property type="match status" value="1"/>
</dbReference>
<comment type="caution">
    <text evidence="3">The sequence shown here is derived from an EMBL/GenBank/DDBJ whole genome shotgun (WGS) entry which is preliminary data.</text>
</comment>
<accession>A0A9P5H0C0</accession>
<dbReference type="InterPro" id="IPR057684">
    <property type="entry name" value="DUF7924"/>
</dbReference>
<organism evidence="3 4">
    <name type="scientific">Cylindrodendrum hubeiense</name>
    <dbReference type="NCBI Taxonomy" id="595255"/>
    <lineage>
        <taxon>Eukaryota</taxon>
        <taxon>Fungi</taxon>
        <taxon>Dikarya</taxon>
        <taxon>Ascomycota</taxon>
        <taxon>Pezizomycotina</taxon>
        <taxon>Sordariomycetes</taxon>
        <taxon>Hypocreomycetidae</taxon>
        <taxon>Hypocreales</taxon>
        <taxon>Nectriaceae</taxon>
        <taxon>Cylindrodendrum</taxon>
    </lineage>
</organism>
<dbReference type="OrthoDB" id="5426775at2759"/>